<dbReference type="Proteomes" id="UP000481517">
    <property type="component" value="Unassembled WGS sequence"/>
</dbReference>
<dbReference type="SUPFAM" id="SSF161084">
    <property type="entry name" value="MAPEG domain-like"/>
    <property type="match status" value="1"/>
</dbReference>
<dbReference type="GO" id="GO:0016020">
    <property type="term" value="C:membrane"/>
    <property type="evidence" value="ECO:0007669"/>
    <property type="project" value="UniProtKB-SubCell"/>
</dbReference>
<dbReference type="InterPro" id="IPR023352">
    <property type="entry name" value="MAPEG-like_dom_sf"/>
</dbReference>
<evidence type="ECO:0000256" key="3">
    <source>
        <dbReference type="ARBA" id="ARBA00022989"/>
    </source>
</evidence>
<dbReference type="AlphaFoldDB" id="A0A6S6WR84"/>
<keyword evidence="7" id="KW-1185">Reference proteome</keyword>
<keyword evidence="2 5" id="KW-0812">Transmembrane</keyword>
<keyword evidence="3 5" id="KW-1133">Transmembrane helix</keyword>
<evidence type="ECO:0000256" key="2">
    <source>
        <dbReference type="ARBA" id="ARBA00022692"/>
    </source>
</evidence>
<evidence type="ECO:0000256" key="4">
    <source>
        <dbReference type="ARBA" id="ARBA00023136"/>
    </source>
</evidence>
<dbReference type="PANTHER" id="PTHR35371:SF1">
    <property type="entry name" value="BLR7753 PROTEIN"/>
    <property type="match status" value="1"/>
</dbReference>
<dbReference type="Pfam" id="PF01124">
    <property type="entry name" value="MAPEG"/>
    <property type="match status" value="1"/>
</dbReference>
<feature type="transmembrane region" description="Helical" evidence="5">
    <location>
        <begin position="60"/>
        <end position="78"/>
    </location>
</feature>
<feature type="transmembrane region" description="Helical" evidence="5">
    <location>
        <begin position="84"/>
        <end position="104"/>
    </location>
</feature>
<feature type="transmembrane region" description="Helical" evidence="5">
    <location>
        <begin position="6"/>
        <end position="25"/>
    </location>
</feature>
<accession>A0A6S6WR84</accession>
<evidence type="ECO:0008006" key="8">
    <source>
        <dbReference type="Google" id="ProtNLM"/>
    </source>
</evidence>
<proteinExistence type="predicted"/>
<comment type="subcellular location">
    <subcellularLocation>
        <location evidence="1">Membrane</location>
    </subcellularLocation>
</comment>
<dbReference type="EMBL" id="CADCXY010000002">
    <property type="protein sequence ID" value="CAB0150616.1"/>
    <property type="molecule type" value="Genomic_DNA"/>
</dbReference>
<name>A0A6S6WR84_9GAMM</name>
<dbReference type="InterPro" id="IPR001129">
    <property type="entry name" value="Membr-assoc_MAPEG"/>
</dbReference>
<reference evidence="6 7" key="1">
    <citation type="submission" date="2020-02" db="EMBL/GenBank/DDBJ databases">
        <authorList>
            <person name="Rodrigo-Torres L."/>
            <person name="Arahal R. D."/>
            <person name="Lucena T."/>
        </authorList>
    </citation>
    <scope>NUCLEOTIDE SEQUENCE [LARGE SCALE GENOMIC DNA]</scope>
    <source>
        <strain evidence="6 7">CECT 9734</strain>
    </source>
</reference>
<feature type="transmembrane region" description="Helical" evidence="5">
    <location>
        <begin position="116"/>
        <end position="138"/>
    </location>
</feature>
<evidence type="ECO:0000256" key="1">
    <source>
        <dbReference type="ARBA" id="ARBA00004370"/>
    </source>
</evidence>
<evidence type="ECO:0000313" key="6">
    <source>
        <dbReference type="EMBL" id="CAB0150616.1"/>
    </source>
</evidence>
<keyword evidence="4 5" id="KW-0472">Membrane</keyword>
<dbReference type="Gene3D" id="1.20.120.550">
    <property type="entry name" value="Membrane associated eicosanoid/glutathione metabolism-like domain"/>
    <property type="match status" value="1"/>
</dbReference>
<sequence length="139" mass="15659">MQEQMLVYTGVVIILATWILQWAVAAGVKAKQPQAVPGKVPENISHESLVFRTHRTFMNTLENVPMFLATVFVALFMGLNSDWFGYWVMIFAVARILHMVLYYAIATEKNPSPRSWFFAIGAVANIAILIQCVLHLTAM</sequence>
<organism evidence="6 7">
    <name type="scientific">Pseudidiomarina piscicola</name>
    <dbReference type="NCBI Taxonomy" id="2614830"/>
    <lineage>
        <taxon>Bacteria</taxon>
        <taxon>Pseudomonadati</taxon>
        <taxon>Pseudomonadota</taxon>
        <taxon>Gammaproteobacteria</taxon>
        <taxon>Alteromonadales</taxon>
        <taxon>Idiomarinaceae</taxon>
        <taxon>Pseudidiomarina</taxon>
    </lineage>
</organism>
<protein>
    <recommendedName>
        <fullName evidence="8">MAPEG family protein</fullName>
    </recommendedName>
</protein>
<dbReference type="PANTHER" id="PTHR35371">
    <property type="entry name" value="INNER MEMBRANE PROTEIN"/>
    <property type="match status" value="1"/>
</dbReference>
<evidence type="ECO:0000256" key="5">
    <source>
        <dbReference type="SAM" id="Phobius"/>
    </source>
</evidence>
<dbReference type="RefSeq" id="WP_173920080.1">
    <property type="nucleotide sequence ID" value="NZ_CADCXY010000002.1"/>
</dbReference>
<gene>
    <name evidence="6" type="ORF">PSI9734_01059</name>
</gene>
<evidence type="ECO:0000313" key="7">
    <source>
        <dbReference type="Proteomes" id="UP000481517"/>
    </source>
</evidence>